<protein>
    <submittedName>
        <fullName evidence="1">Uncharacterized protein</fullName>
    </submittedName>
</protein>
<evidence type="ECO:0000313" key="1">
    <source>
        <dbReference type="EMBL" id="MDR6241650.1"/>
    </source>
</evidence>
<comment type="caution">
    <text evidence="1">The sequence shown here is derived from an EMBL/GenBank/DDBJ whole genome shotgun (WGS) entry which is preliminary data.</text>
</comment>
<dbReference type="RefSeq" id="WP_309942601.1">
    <property type="nucleotide sequence ID" value="NZ_AP025308.1"/>
</dbReference>
<organism evidence="1 2">
    <name type="scientific">Aureibacter tunicatorum</name>
    <dbReference type="NCBI Taxonomy" id="866807"/>
    <lineage>
        <taxon>Bacteria</taxon>
        <taxon>Pseudomonadati</taxon>
        <taxon>Bacteroidota</taxon>
        <taxon>Cytophagia</taxon>
        <taxon>Cytophagales</taxon>
        <taxon>Persicobacteraceae</taxon>
        <taxon>Aureibacter</taxon>
    </lineage>
</organism>
<dbReference type="AlphaFoldDB" id="A0AAE3XTC7"/>
<evidence type="ECO:0000313" key="2">
    <source>
        <dbReference type="Proteomes" id="UP001185092"/>
    </source>
</evidence>
<proteinExistence type="predicted"/>
<name>A0AAE3XTC7_9BACT</name>
<dbReference type="Proteomes" id="UP001185092">
    <property type="component" value="Unassembled WGS sequence"/>
</dbReference>
<accession>A0AAE3XTC7</accession>
<gene>
    <name evidence="1" type="ORF">HNQ88_004737</name>
</gene>
<sequence>MHKDNTIKIQLSIQEAETIILALGNLPFNQVYEVIGKIHSQLQDHNQSISTQE</sequence>
<dbReference type="EMBL" id="JAVDQD010000010">
    <property type="protein sequence ID" value="MDR6241650.1"/>
    <property type="molecule type" value="Genomic_DNA"/>
</dbReference>
<keyword evidence="2" id="KW-1185">Reference proteome</keyword>
<reference evidence="1" key="1">
    <citation type="submission" date="2023-07" db="EMBL/GenBank/DDBJ databases">
        <title>Genomic Encyclopedia of Type Strains, Phase IV (KMG-IV): sequencing the most valuable type-strain genomes for metagenomic binning, comparative biology and taxonomic classification.</title>
        <authorList>
            <person name="Goeker M."/>
        </authorList>
    </citation>
    <scope>NUCLEOTIDE SEQUENCE</scope>
    <source>
        <strain evidence="1">DSM 26174</strain>
    </source>
</reference>